<evidence type="ECO:0000313" key="2">
    <source>
        <dbReference type="EMBL" id="KAK8096934.1"/>
    </source>
</evidence>
<accession>A0AAW0QAX4</accession>
<protein>
    <submittedName>
        <fullName evidence="2">Uncharacterized protein</fullName>
    </submittedName>
</protein>
<sequence>MPQSPDFAALFEEKRPPNAEPIPRASACSKASVPEKPLDNEIPKYSSPVTLSGTRQSPAWSPQKAGSSSPMAPFRLGIAHRAMFPKCQPSSARAVSFVKEPPVARALHVPEQALSKDT</sequence>
<feature type="compositionally biased region" description="Polar residues" evidence="1">
    <location>
        <begin position="47"/>
        <end position="70"/>
    </location>
</feature>
<name>A0AAW0QAX4_9PEZI</name>
<evidence type="ECO:0000313" key="3">
    <source>
        <dbReference type="Proteomes" id="UP001392437"/>
    </source>
</evidence>
<proteinExistence type="predicted"/>
<evidence type="ECO:0000256" key="1">
    <source>
        <dbReference type="SAM" id="MobiDB-lite"/>
    </source>
</evidence>
<gene>
    <name evidence="2" type="ORF">PG999_012878</name>
</gene>
<organism evidence="2 3">
    <name type="scientific">Apiospora kogelbergensis</name>
    <dbReference type="NCBI Taxonomy" id="1337665"/>
    <lineage>
        <taxon>Eukaryota</taxon>
        <taxon>Fungi</taxon>
        <taxon>Dikarya</taxon>
        <taxon>Ascomycota</taxon>
        <taxon>Pezizomycotina</taxon>
        <taxon>Sordariomycetes</taxon>
        <taxon>Xylariomycetidae</taxon>
        <taxon>Amphisphaeriales</taxon>
        <taxon>Apiosporaceae</taxon>
        <taxon>Apiospora</taxon>
    </lineage>
</organism>
<feature type="region of interest" description="Disordered" evidence="1">
    <location>
        <begin position="1"/>
        <end position="72"/>
    </location>
</feature>
<dbReference type="EMBL" id="JAQQWP010000010">
    <property type="protein sequence ID" value="KAK8096934.1"/>
    <property type="molecule type" value="Genomic_DNA"/>
</dbReference>
<keyword evidence="3" id="KW-1185">Reference proteome</keyword>
<comment type="caution">
    <text evidence="2">The sequence shown here is derived from an EMBL/GenBank/DDBJ whole genome shotgun (WGS) entry which is preliminary data.</text>
</comment>
<dbReference type="AlphaFoldDB" id="A0AAW0QAX4"/>
<reference evidence="2 3" key="1">
    <citation type="submission" date="2023-01" db="EMBL/GenBank/DDBJ databases">
        <title>Analysis of 21 Apiospora genomes using comparative genomics revels a genus with tremendous synthesis potential of carbohydrate active enzymes and secondary metabolites.</title>
        <authorList>
            <person name="Sorensen T."/>
        </authorList>
    </citation>
    <scope>NUCLEOTIDE SEQUENCE [LARGE SCALE GENOMIC DNA]</scope>
    <source>
        <strain evidence="2 3">CBS 117206</strain>
    </source>
</reference>
<dbReference type="Proteomes" id="UP001392437">
    <property type="component" value="Unassembled WGS sequence"/>
</dbReference>